<dbReference type="AlphaFoldDB" id="A0A6N2B8R5"/>
<proteinExistence type="predicted"/>
<accession>A0A6N2B8R5</accession>
<gene>
    <name evidence="1" type="ORF">EJD97_014606</name>
</gene>
<reference evidence="1" key="1">
    <citation type="submission" date="2019-05" db="EMBL/GenBank/DDBJ databases">
        <title>The de novo reference genome and transcriptome assemblies of the wild tomato species Solanum chilense.</title>
        <authorList>
            <person name="Stam R."/>
            <person name="Nosenko T."/>
            <person name="Hoerger A.C."/>
            <person name="Stephan W."/>
            <person name="Seidel M.A."/>
            <person name="Kuhn J.M.M."/>
            <person name="Haberer G."/>
            <person name="Tellier A."/>
        </authorList>
    </citation>
    <scope>NUCLEOTIDE SEQUENCE</scope>
    <source>
        <tissue evidence="1">Mature leaves</tissue>
    </source>
</reference>
<organism evidence="1">
    <name type="scientific">Solanum chilense</name>
    <name type="common">Tomato</name>
    <name type="synonym">Lycopersicon chilense</name>
    <dbReference type="NCBI Taxonomy" id="4083"/>
    <lineage>
        <taxon>Eukaryota</taxon>
        <taxon>Viridiplantae</taxon>
        <taxon>Streptophyta</taxon>
        <taxon>Embryophyta</taxon>
        <taxon>Tracheophyta</taxon>
        <taxon>Spermatophyta</taxon>
        <taxon>Magnoliopsida</taxon>
        <taxon>eudicotyledons</taxon>
        <taxon>Gunneridae</taxon>
        <taxon>Pentapetalae</taxon>
        <taxon>asterids</taxon>
        <taxon>lamiids</taxon>
        <taxon>Solanales</taxon>
        <taxon>Solanaceae</taxon>
        <taxon>Solanoideae</taxon>
        <taxon>Solaneae</taxon>
        <taxon>Solanum</taxon>
        <taxon>Solanum subgen. Lycopersicon</taxon>
    </lineage>
</organism>
<dbReference type="EMBL" id="RXGB01003796">
    <property type="protein sequence ID" value="TMW91227.1"/>
    <property type="molecule type" value="Genomic_DNA"/>
</dbReference>
<name>A0A6N2B8R5_SOLCI</name>
<evidence type="ECO:0000313" key="1">
    <source>
        <dbReference type="EMBL" id="TMW91227.1"/>
    </source>
</evidence>
<protein>
    <submittedName>
        <fullName evidence="1">Uncharacterized protein</fullName>
    </submittedName>
</protein>
<sequence>MTTIRSAVRRVEEGIANMGDNDNQAPLQDNKVPPLEQVPMGGRVLVLPSPITDCEIRSSILNFSQAMTSKSNSFTCQVQDVTVQVNREVGPHMPPHANTMAYHLIDFTRKNPPMFFGSKFDEDPQYFLDESYRILFLLVWH</sequence>
<comment type="caution">
    <text evidence="1">The sequence shown here is derived from an EMBL/GenBank/DDBJ whole genome shotgun (WGS) entry which is preliminary data.</text>
</comment>